<reference evidence="6" key="1">
    <citation type="submission" date="2021-09" db="EMBL/GenBank/DDBJ databases">
        <title>Network and meta-omics reveal the key degrader and cooperation patterns in an efficient 1,4-dioxane-degrading microbial community.</title>
        <authorList>
            <person name="Dai C."/>
        </authorList>
    </citation>
    <scope>NUCLEOTIDE SEQUENCE</scope>
    <source>
        <strain evidence="6">ZM13</strain>
    </source>
</reference>
<dbReference type="EMBL" id="CP083239">
    <property type="protein sequence ID" value="UOK71704.1"/>
    <property type="molecule type" value="Genomic_DNA"/>
</dbReference>
<evidence type="ECO:0000256" key="1">
    <source>
        <dbReference type="ARBA" id="ARBA00022612"/>
    </source>
</evidence>
<accession>A0A9E7A6I5</accession>
<keyword evidence="1" id="KW-1188">Viral release from host cell</keyword>
<evidence type="ECO:0000313" key="6">
    <source>
        <dbReference type="EMBL" id="UOK71704.1"/>
    </source>
</evidence>
<dbReference type="Pfam" id="PF04586">
    <property type="entry name" value="Peptidase_S78"/>
    <property type="match status" value="1"/>
</dbReference>
<proteinExistence type="predicted"/>
<evidence type="ECO:0000256" key="4">
    <source>
        <dbReference type="SAM" id="MobiDB-lite"/>
    </source>
</evidence>
<name>A0A9E7A6I5_9HYPH</name>
<evidence type="ECO:0000256" key="3">
    <source>
        <dbReference type="ARBA" id="ARBA00022801"/>
    </source>
</evidence>
<evidence type="ECO:0000259" key="5">
    <source>
        <dbReference type="Pfam" id="PF04586"/>
    </source>
</evidence>
<feature type="compositionally biased region" description="Basic and acidic residues" evidence="4">
    <location>
        <begin position="198"/>
        <end position="208"/>
    </location>
</feature>
<gene>
    <name evidence="6" type="ORF">K9D25_02975</name>
</gene>
<dbReference type="InterPro" id="IPR006433">
    <property type="entry name" value="Prohead_protease"/>
</dbReference>
<keyword evidence="3" id="KW-0378">Hydrolase</keyword>
<dbReference type="AlphaFoldDB" id="A0A9E7A6I5"/>
<dbReference type="KEGG" id="apol:K9D25_02975"/>
<keyword evidence="2 6" id="KW-0645">Protease</keyword>
<evidence type="ECO:0000313" key="7">
    <source>
        <dbReference type="Proteomes" id="UP000831684"/>
    </source>
</evidence>
<evidence type="ECO:0000256" key="2">
    <source>
        <dbReference type="ARBA" id="ARBA00022670"/>
    </source>
</evidence>
<dbReference type="GO" id="GO:0006508">
    <property type="term" value="P:proteolysis"/>
    <property type="evidence" value="ECO:0007669"/>
    <property type="project" value="UniProtKB-KW"/>
</dbReference>
<organism evidence="6 7">
    <name type="scientific">Ancylobacter polymorphus</name>
    <dbReference type="NCBI Taxonomy" id="223390"/>
    <lineage>
        <taxon>Bacteria</taxon>
        <taxon>Pseudomonadati</taxon>
        <taxon>Pseudomonadota</taxon>
        <taxon>Alphaproteobacteria</taxon>
        <taxon>Hyphomicrobiales</taxon>
        <taxon>Xanthobacteraceae</taxon>
        <taxon>Ancylobacter</taxon>
    </lineage>
</organism>
<dbReference type="NCBIfam" id="TIGR01543">
    <property type="entry name" value="proheadase_HK97"/>
    <property type="match status" value="1"/>
</dbReference>
<dbReference type="RefSeq" id="WP_244379079.1">
    <property type="nucleotide sequence ID" value="NZ_CP083239.1"/>
</dbReference>
<feature type="region of interest" description="Disordered" evidence="4">
    <location>
        <begin position="198"/>
        <end position="221"/>
    </location>
</feature>
<dbReference type="Proteomes" id="UP000831684">
    <property type="component" value="Chromosome"/>
</dbReference>
<dbReference type="GO" id="GO:0008233">
    <property type="term" value="F:peptidase activity"/>
    <property type="evidence" value="ECO:0007669"/>
    <property type="project" value="UniProtKB-KW"/>
</dbReference>
<protein>
    <submittedName>
        <fullName evidence="6">HK97 family phage prohead protease</fullName>
    </submittedName>
</protein>
<dbReference type="InterPro" id="IPR054613">
    <property type="entry name" value="Peptidase_S78_dom"/>
</dbReference>
<sequence length="241" mass="25710">MTINRLEVKFAASDVDGTTGEFKGYGAVFGNVDSHGDIIAPGAFAASLAEWSKKGRLPAMKLMHGSGGNPFTGDDLPIGKWTKMAEDDRGLYVEGKLSGLDTDRGKTIHALMKDGVLDGLSIGYRATKAKSGAGEAKRVLEAVKLFEISLVDDPSNDRSRVTGFKSFNPRDIEDALRDAGLSRTDSVKAVAVFKSALRDEAETDTTPRDEDETAGEGAAEVKQQDECLVLLAERIKALTAA</sequence>
<feature type="domain" description="Prohead serine protease" evidence="5">
    <location>
        <begin position="12"/>
        <end position="162"/>
    </location>
</feature>